<accession>A0A1Q3E829</accession>
<keyword evidence="11" id="KW-1185">Reference proteome</keyword>
<keyword evidence="3" id="KW-0378">Hydrolase</keyword>
<dbReference type="InterPro" id="IPR013216">
    <property type="entry name" value="Methyltransf_11"/>
</dbReference>
<feature type="binding site" evidence="5">
    <location>
        <position position="854"/>
    </location>
    <ligand>
        <name>Zn(2+)</name>
        <dbReference type="ChEBI" id="CHEBI:29105"/>
    </ligand>
</feature>
<comment type="similarity">
    <text evidence="1">Belongs to the neutral ceramidase family.</text>
</comment>
<feature type="domain" description="Neutral/alkaline non-lysosomal ceramidase C-terminal" evidence="9">
    <location>
        <begin position="886"/>
        <end position="1033"/>
    </location>
</feature>
<dbReference type="GO" id="GO:0016020">
    <property type="term" value="C:membrane"/>
    <property type="evidence" value="ECO:0007669"/>
    <property type="project" value="GOC"/>
</dbReference>
<feature type="region of interest" description="Disordered" evidence="6">
    <location>
        <begin position="1"/>
        <end position="24"/>
    </location>
</feature>
<dbReference type="GO" id="GO:0008757">
    <property type="term" value="F:S-adenosylmethionine-dependent methyltransferase activity"/>
    <property type="evidence" value="ECO:0007669"/>
    <property type="project" value="InterPro"/>
</dbReference>
<dbReference type="GO" id="GO:0046514">
    <property type="term" value="P:ceramide catabolic process"/>
    <property type="evidence" value="ECO:0007669"/>
    <property type="project" value="InterPro"/>
</dbReference>
<dbReference type="EMBL" id="BDGU01000148">
    <property type="protein sequence ID" value="GAW03427.1"/>
    <property type="molecule type" value="Genomic_DNA"/>
</dbReference>
<dbReference type="GO" id="GO:0005576">
    <property type="term" value="C:extracellular region"/>
    <property type="evidence" value="ECO:0007669"/>
    <property type="project" value="TreeGrafter"/>
</dbReference>
<dbReference type="AlphaFoldDB" id="A0A1Q3E829"/>
<dbReference type="Proteomes" id="UP000188533">
    <property type="component" value="Unassembled WGS sequence"/>
</dbReference>
<dbReference type="InterPro" id="IPR038445">
    <property type="entry name" value="NCDase_C_sf"/>
</dbReference>
<evidence type="ECO:0000256" key="4">
    <source>
        <dbReference type="PIRSR" id="PIRSR606823-1"/>
    </source>
</evidence>
<dbReference type="GO" id="GO:0046872">
    <property type="term" value="F:metal ion binding"/>
    <property type="evidence" value="ECO:0007669"/>
    <property type="project" value="UniProtKB-KW"/>
</dbReference>
<evidence type="ECO:0000256" key="3">
    <source>
        <dbReference type="ARBA" id="ARBA00022801"/>
    </source>
</evidence>
<protein>
    <recommendedName>
        <fullName evidence="2">ceramidase</fullName>
        <ecNumber evidence="2">3.5.1.23</ecNumber>
    </recommendedName>
</protein>
<dbReference type="SUPFAM" id="SSF53335">
    <property type="entry name" value="S-adenosyl-L-methionine-dependent methyltransferases"/>
    <property type="match status" value="1"/>
</dbReference>
<keyword evidence="5" id="KW-0479">Metal-binding</keyword>
<dbReference type="Pfam" id="PF08241">
    <property type="entry name" value="Methyltransf_11"/>
    <property type="match status" value="1"/>
</dbReference>
<dbReference type="GO" id="GO:0046512">
    <property type="term" value="P:sphingosine biosynthetic process"/>
    <property type="evidence" value="ECO:0007669"/>
    <property type="project" value="TreeGrafter"/>
</dbReference>
<feature type="binding site" evidence="5">
    <location>
        <position position="566"/>
    </location>
    <ligand>
        <name>Zn(2+)</name>
        <dbReference type="ChEBI" id="CHEBI:29105"/>
    </ligand>
</feature>
<evidence type="ECO:0000313" key="11">
    <source>
        <dbReference type="Proteomes" id="UP000188533"/>
    </source>
</evidence>
<feature type="domain" description="Methyltransferase type 11" evidence="8">
    <location>
        <begin position="76"/>
        <end position="175"/>
    </location>
</feature>
<dbReference type="PANTHER" id="PTHR12670:SF1">
    <property type="entry name" value="NEUTRAL CERAMIDASE"/>
    <property type="match status" value="1"/>
</dbReference>
<dbReference type="GO" id="GO:0017040">
    <property type="term" value="F:N-acylsphingosine amidohydrolase activity"/>
    <property type="evidence" value="ECO:0007669"/>
    <property type="project" value="UniProtKB-EC"/>
</dbReference>
<dbReference type="GO" id="GO:0042759">
    <property type="term" value="P:long-chain fatty acid biosynthetic process"/>
    <property type="evidence" value="ECO:0007669"/>
    <property type="project" value="TreeGrafter"/>
</dbReference>
<proteinExistence type="inferred from homology"/>
<feature type="active site" description="Nucleophile" evidence="4">
    <location>
        <position position="617"/>
    </location>
</feature>
<reference evidence="10 11" key="1">
    <citation type="submission" date="2016-08" db="EMBL/GenBank/DDBJ databases">
        <authorList>
            <consortium name="Lentinula edodes genome sequencing consortium"/>
            <person name="Sakamoto Y."/>
            <person name="Nakade K."/>
            <person name="Sato S."/>
            <person name="Yoshida Y."/>
            <person name="Miyazaki K."/>
            <person name="Natsume S."/>
            <person name="Konno N."/>
        </authorList>
    </citation>
    <scope>NUCLEOTIDE SEQUENCE [LARGE SCALE GENOMIC DNA]</scope>
    <source>
        <strain evidence="10 11">NBRC 111202</strain>
    </source>
</reference>
<evidence type="ECO:0000313" key="10">
    <source>
        <dbReference type="EMBL" id="GAW03427.1"/>
    </source>
</evidence>
<dbReference type="InterPro" id="IPR029063">
    <property type="entry name" value="SAM-dependent_MTases_sf"/>
</dbReference>
<comment type="caution">
    <text evidence="10">The sequence shown here is derived from an EMBL/GenBank/DDBJ whole genome shotgun (WGS) entry which is preliminary data.</text>
</comment>
<dbReference type="InterPro" id="IPR031331">
    <property type="entry name" value="NEUT/ALK_ceramidase_C"/>
</dbReference>
<feature type="binding site" evidence="5">
    <location>
        <position position="813"/>
    </location>
    <ligand>
        <name>Zn(2+)</name>
        <dbReference type="ChEBI" id="CHEBI:29105"/>
    </ligand>
</feature>
<dbReference type="InterPro" id="IPR031329">
    <property type="entry name" value="NEUT/ALK_ceramidase_N"/>
</dbReference>
<dbReference type="Pfam" id="PF04734">
    <property type="entry name" value="Ceramidase_alk"/>
    <property type="match status" value="1"/>
</dbReference>
<evidence type="ECO:0000259" key="9">
    <source>
        <dbReference type="Pfam" id="PF17048"/>
    </source>
</evidence>
<dbReference type="InterPro" id="IPR006823">
    <property type="entry name" value="Ceramidase_alk"/>
</dbReference>
<keyword evidence="5" id="KW-0862">Zinc</keyword>
<dbReference type="Gene3D" id="2.60.40.2300">
    <property type="entry name" value="Neutral/alkaline non-lysosomal ceramidase, C-terminal domain"/>
    <property type="match status" value="1"/>
</dbReference>
<feature type="domain" description="Neutral/alkaline non-lysosomal ceramidase N-terminal" evidence="7">
    <location>
        <begin position="364"/>
        <end position="882"/>
    </location>
</feature>
<dbReference type="Gene3D" id="3.40.50.150">
    <property type="entry name" value="Vaccinia Virus protein VP39"/>
    <property type="match status" value="1"/>
</dbReference>
<sequence length="1037" mass="112200">MSISEDRSSISEHHHHHHDVAHGRSHDYAEANKAYFNSSDLATELADHPVFVEFANTVGAALRDTYPFDPNSSTALDFACGTGLSTRSYAPYVKSVLGVDISQKMLDQYIRQAHAKGLADKMSCVCTELKGVEGELDGAKFDVVTCVMAYHHFGSVTEITSILVRFLKPNGMLVVVDIEAPSIPGKAPTDVNSLVVEGLQDLGHVAHKRGFKVTEMKELFEGAGLVSFDMKHLTHGLGRLKRRRLSQCRFQDKKALKGPQLPSLRSRRINNGLARERSNLNECFHPNIHHCILHLKKNSDGRKQFPSIGMPLVIQELLSLGFLDFVRGTLDTMTGSVLYYLTAMLASTSVLQSNVGVQRVAGQYLLGLGIGDITGPVVETNMMGYASLAQTDTGLHMRQRSRVFIVAEEDNPSNTIVFINSDIAMGDTGVRRSIVSNLTAMYPGVYTNENIAFVGTHQHSGVGGYLENLLPQITSLGYVAATANAIVQGTVLAVQRAHNSLAPGSLSLGNTTVLNANINRSPSAYLANPAEERAQYEFDQDKELTLLRFDDASGNARGFLSFFAVHGTSLYENNTLVSGDNKGMAAYLYEAMIEPDAMPGNATFVAGFTQANVGDTSPNTLGAFCESPGESYDGMACDFNHSTCGGTVEDCHGRGPGFRISDFASNEIIAQYQVDGAQTVMEASNRSAVTGSVRSVHIYLDMANHTFTLPNGTSVQTCPPAMGFAFAGGTTDGPGAFDFIQGDNSSQPQNPFWEIVKDFVTPAPSAAQIACQNPKPILLNTGYADLPYQWSPSTVDIQMLRVGQLVMLVMPGELTTMSGRRIRQAVRSKLISSGVLENDAYVVIAGPANTYAHYVATLEEYSVQRYEGASTIFGQYTLDAYIDKYTSLVPFIADTVTGTPASDAPPAEQTSKAISLQLPVVFDSAPFGSSFGQIQTDVGTTPYQAGQTVFATFVGANPRNNLRLEETFFSIDRLVSGAWQMFRSDSHPSTTYSWVQTSTILGTSQVNITWSIENGTPAGTYRIRYFGDSKPLIGVAG</sequence>
<dbReference type="Pfam" id="PF17048">
    <property type="entry name" value="Ceramidse_alk_C"/>
    <property type="match status" value="1"/>
</dbReference>
<evidence type="ECO:0000256" key="2">
    <source>
        <dbReference type="ARBA" id="ARBA00011891"/>
    </source>
</evidence>
<gene>
    <name evidence="10" type="ORF">LENED_005153</name>
</gene>
<name>A0A1Q3E829_LENED</name>
<evidence type="ECO:0000256" key="6">
    <source>
        <dbReference type="SAM" id="MobiDB-lite"/>
    </source>
</evidence>
<evidence type="ECO:0000259" key="8">
    <source>
        <dbReference type="Pfam" id="PF08241"/>
    </source>
</evidence>
<organism evidence="10 11">
    <name type="scientific">Lentinula edodes</name>
    <name type="common">Shiitake mushroom</name>
    <name type="synonym">Lentinus edodes</name>
    <dbReference type="NCBI Taxonomy" id="5353"/>
    <lineage>
        <taxon>Eukaryota</taxon>
        <taxon>Fungi</taxon>
        <taxon>Dikarya</taxon>
        <taxon>Basidiomycota</taxon>
        <taxon>Agaricomycotina</taxon>
        <taxon>Agaricomycetes</taxon>
        <taxon>Agaricomycetidae</taxon>
        <taxon>Agaricales</taxon>
        <taxon>Marasmiineae</taxon>
        <taxon>Omphalotaceae</taxon>
        <taxon>Lentinula</taxon>
    </lineage>
</organism>
<reference evidence="10 11" key="2">
    <citation type="submission" date="2017-02" db="EMBL/GenBank/DDBJ databases">
        <title>A genome survey and senescence transcriptome analysis in Lentinula edodes.</title>
        <authorList>
            <person name="Sakamoto Y."/>
            <person name="Nakade K."/>
            <person name="Sato S."/>
            <person name="Yoshida Y."/>
            <person name="Miyazaki K."/>
            <person name="Natsume S."/>
            <person name="Konno N."/>
        </authorList>
    </citation>
    <scope>NUCLEOTIDE SEQUENCE [LARGE SCALE GENOMIC DNA]</scope>
    <source>
        <strain evidence="10 11">NBRC 111202</strain>
    </source>
</reference>
<feature type="compositionally biased region" description="Basic and acidic residues" evidence="6">
    <location>
        <begin position="1"/>
        <end position="12"/>
    </location>
</feature>
<evidence type="ECO:0000256" key="1">
    <source>
        <dbReference type="ARBA" id="ARBA00009835"/>
    </source>
</evidence>
<dbReference type="STRING" id="5353.A0A1Q3E829"/>
<feature type="binding site" evidence="5">
    <location>
        <position position="457"/>
    </location>
    <ligand>
        <name>Zn(2+)</name>
        <dbReference type="ChEBI" id="CHEBI:29105"/>
    </ligand>
</feature>
<dbReference type="CDD" id="cd02440">
    <property type="entry name" value="AdoMet_MTases"/>
    <property type="match status" value="1"/>
</dbReference>
<evidence type="ECO:0000256" key="5">
    <source>
        <dbReference type="PIRSR" id="PIRSR606823-2"/>
    </source>
</evidence>
<evidence type="ECO:0000259" key="7">
    <source>
        <dbReference type="Pfam" id="PF04734"/>
    </source>
</evidence>
<comment type="cofactor">
    <cofactor evidence="5">
        <name>Zn(2+)</name>
        <dbReference type="ChEBI" id="CHEBI:29105"/>
    </cofactor>
    <text evidence="5">Binds 1 zinc ion per subunit.</text>
</comment>
<dbReference type="PANTHER" id="PTHR12670">
    <property type="entry name" value="CERAMIDASE"/>
    <property type="match status" value="1"/>
</dbReference>
<dbReference type="EC" id="3.5.1.23" evidence="2"/>